<dbReference type="PRINTS" id="PR00988">
    <property type="entry name" value="URIDINKINASE"/>
</dbReference>
<dbReference type="Pfam" id="PF00485">
    <property type="entry name" value="PRK"/>
    <property type="match status" value="1"/>
</dbReference>
<dbReference type="Proteomes" id="UP000094801">
    <property type="component" value="Unassembled WGS sequence"/>
</dbReference>
<dbReference type="PANTHER" id="PTHR10285">
    <property type="entry name" value="URIDINE KINASE"/>
    <property type="match status" value="1"/>
</dbReference>
<dbReference type="Gene3D" id="3.40.50.300">
    <property type="entry name" value="P-loop containing nucleotide triphosphate hydrolases"/>
    <property type="match status" value="1"/>
</dbReference>
<protein>
    <recommendedName>
        <fullName evidence="2">Phosphoribulokinase/uridine kinase domain-containing protein</fullName>
    </recommendedName>
</protein>
<dbReference type="GO" id="GO:0005524">
    <property type="term" value="F:ATP binding"/>
    <property type="evidence" value="ECO:0007669"/>
    <property type="project" value="InterPro"/>
</dbReference>
<gene>
    <name evidence="3" type="ORF">CANARDRAFT_30194</name>
</gene>
<feature type="domain" description="Phosphoribulokinase/uridine kinase" evidence="2">
    <location>
        <begin position="79"/>
        <end position="174"/>
    </location>
</feature>
<accession>A0A1E4SV11</accession>
<dbReference type="OrthoDB" id="738517at2759"/>
<keyword evidence="4" id="KW-1185">Reference proteome</keyword>
<sequence length="256" mass="28545">MSQGRTIVILIAGGHASGKSLVSSLVEKELKSRYSEIKVRCLDMAEFTRPVVAGGDERSPSRFDFQAITDKVIDLEKRGYDVIIVHGLYALYDKELKTIGTIKVFIDCDADVRLGRWIKRDILEPSKVDQSLKLQESSKMNSLLTEYLTVSRVEMNDFILPTKEYADVILPRGAEIAGITLIVDGIQPLIKLESESESVGSVYDTRTESSSSLQSFSRESASKVQSNLRHNNAGPTLGSINKDNFTSKNKRFYDLN</sequence>
<feature type="region of interest" description="Disordered" evidence="1">
    <location>
        <begin position="213"/>
        <end position="242"/>
    </location>
</feature>
<dbReference type="InterPro" id="IPR006083">
    <property type="entry name" value="PRK/URK"/>
</dbReference>
<name>A0A1E4SV11_9ASCO</name>
<organism evidence="3 4">
    <name type="scientific">[Candida] arabinofermentans NRRL YB-2248</name>
    <dbReference type="NCBI Taxonomy" id="983967"/>
    <lineage>
        <taxon>Eukaryota</taxon>
        <taxon>Fungi</taxon>
        <taxon>Dikarya</taxon>
        <taxon>Ascomycota</taxon>
        <taxon>Saccharomycotina</taxon>
        <taxon>Pichiomycetes</taxon>
        <taxon>Pichiales</taxon>
        <taxon>Pichiaceae</taxon>
        <taxon>Ogataea</taxon>
        <taxon>Ogataea/Candida clade</taxon>
    </lineage>
</organism>
<reference evidence="4" key="1">
    <citation type="submission" date="2016-04" db="EMBL/GenBank/DDBJ databases">
        <title>Comparative genomics of biotechnologically important yeasts.</title>
        <authorList>
            <consortium name="DOE Joint Genome Institute"/>
            <person name="Riley R."/>
            <person name="Haridas S."/>
            <person name="Wolfe K.H."/>
            <person name="Lopes M.R."/>
            <person name="Hittinger C.T."/>
            <person name="Goker M."/>
            <person name="Salamov A."/>
            <person name="Wisecaver J."/>
            <person name="Long T.M."/>
            <person name="Aerts A.L."/>
            <person name="Barry K."/>
            <person name="Choi C."/>
            <person name="Clum A."/>
            <person name="Coughlan A.Y."/>
            <person name="Deshpande S."/>
            <person name="Douglass A.P."/>
            <person name="Hanson S.J."/>
            <person name="Klenk H.-P."/>
            <person name="Labutti K."/>
            <person name="Lapidus A."/>
            <person name="Lindquist E."/>
            <person name="Lipzen A."/>
            <person name="Meier-Kolthoff J.P."/>
            <person name="Ohm R.A."/>
            <person name="Otillar R.P."/>
            <person name="Pangilinan J."/>
            <person name="Peng Y."/>
            <person name="Rokas A."/>
            <person name="Rosa C.A."/>
            <person name="Scheuner C."/>
            <person name="Sibirny A.A."/>
            <person name="Slot J.C."/>
            <person name="Stielow J.B."/>
            <person name="Sun H."/>
            <person name="Kurtzman C.P."/>
            <person name="Blackwell M."/>
            <person name="Grigoriev I.V."/>
            <person name="Jeffries T.W."/>
        </authorList>
    </citation>
    <scope>NUCLEOTIDE SEQUENCE [LARGE SCALE GENOMIC DNA]</scope>
    <source>
        <strain evidence="4">NRRL YB-2248</strain>
    </source>
</reference>
<evidence type="ECO:0000313" key="4">
    <source>
        <dbReference type="Proteomes" id="UP000094801"/>
    </source>
</evidence>
<dbReference type="SUPFAM" id="SSF52540">
    <property type="entry name" value="P-loop containing nucleoside triphosphate hydrolases"/>
    <property type="match status" value="1"/>
</dbReference>
<dbReference type="AlphaFoldDB" id="A0A1E4SV11"/>
<evidence type="ECO:0000256" key="1">
    <source>
        <dbReference type="SAM" id="MobiDB-lite"/>
    </source>
</evidence>
<dbReference type="EMBL" id="KV453866">
    <property type="protein sequence ID" value="ODV83257.1"/>
    <property type="molecule type" value="Genomic_DNA"/>
</dbReference>
<evidence type="ECO:0000313" key="3">
    <source>
        <dbReference type="EMBL" id="ODV83257.1"/>
    </source>
</evidence>
<dbReference type="GO" id="GO:0016301">
    <property type="term" value="F:kinase activity"/>
    <property type="evidence" value="ECO:0007669"/>
    <property type="project" value="InterPro"/>
</dbReference>
<proteinExistence type="predicted"/>
<evidence type="ECO:0000259" key="2">
    <source>
        <dbReference type="Pfam" id="PF00485"/>
    </source>
</evidence>
<dbReference type="STRING" id="983967.A0A1E4SV11"/>
<feature type="compositionally biased region" description="Polar residues" evidence="1">
    <location>
        <begin position="223"/>
        <end position="242"/>
    </location>
</feature>
<dbReference type="InterPro" id="IPR027417">
    <property type="entry name" value="P-loop_NTPase"/>
</dbReference>